<dbReference type="GO" id="GO:0007091">
    <property type="term" value="P:metaphase/anaphase transition of mitotic cell cycle"/>
    <property type="evidence" value="ECO:0007669"/>
    <property type="project" value="TreeGrafter"/>
</dbReference>
<dbReference type="HOGENOM" id="CLU_1699810_0_0_1"/>
<dbReference type="GO" id="GO:0031145">
    <property type="term" value="P:anaphase-promoting complex-dependent catabolic process"/>
    <property type="evidence" value="ECO:0007669"/>
    <property type="project" value="TreeGrafter"/>
</dbReference>
<accession>L2GIM0</accession>
<dbReference type="VEuPathDB" id="MicrosporidiaDB:VICG_02231"/>
<evidence type="ECO:0000256" key="2">
    <source>
        <dbReference type="ARBA" id="ARBA00038210"/>
    </source>
</evidence>
<dbReference type="EMBL" id="JH370320">
    <property type="protein sequence ID" value="ELA40733.1"/>
    <property type="molecule type" value="Genomic_DNA"/>
</dbReference>
<evidence type="ECO:0000313" key="4">
    <source>
        <dbReference type="EMBL" id="ELA40733.1"/>
    </source>
</evidence>
<dbReference type="GO" id="GO:0016567">
    <property type="term" value="P:protein ubiquitination"/>
    <property type="evidence" value="ECO:0007669"/>
    <property type="project" value="TreeGrafter"/>
</dbReference>
<organism evidence="4 5">
    <name type="scientific">Vittaforma corneae (strain ATCC 50505)</name>
    <name type="common">Microsporidian parasite</name>
    <name type="synonym">Nosema corneum</name>
    <dbReference type="NCBI Taxonomy" id="993615"/>
    <lineage>
        <taxon>Eukaryota</taxon>
        <taxon>Fungi</taxon>
        <taxon>Fungi incertae sedis</taxon>
        <taxon>Microsporidia</taxon>
        <taxon>Nosematidae</taxon>
        <taxon>Vittaforma</taxon>
    </lineage>
</organism>
<name>L2GIM0_VITCO</name>
<dbReference type="Proteomes" id="UP000011082">
    <property type="component" value="Unassembled WGS sequence"/>
</dbReference>
<dbReference type="GO" id="GO:0005737">
    <property type="term" value="C:cytoplasm"/>
    <property type="evidence" value="ECO:0007669"/>
    <property type="project" value="TreeGrafter"/>
</dbReference>
<gene>
    <name evidence="4" type="ORF">VICG_02231</name>
</gene>
<evidence type="ECO:0000256" key="1">
    <source>
        <dbReference type="ARBA" id="ARBA00022803"/>
    </source>
</evidence>
<dbReference type="STRING" id="993615.L2GIM0"/>
<evidence type="ECO:0000256" key="3">
    <source>
        <dbReference type="PROSITE-ProRule" id="PRU00339"/>
    </source>
</evidence>
<dbReference type="OrthoDB" id="10248520at2759"/>
<dbReference type="GeneID" id="19882940"/>
<proteinExistence type="inferred from homology"/>
<dbReference type="Pfam" id="PF13181">
    <property type="entry name" value="TPR_8"/>
    <property type="match status" value="1"/>
</dbReference>
<dbReference type="PROSITE" id="PS50005">
    <property type="entry name" value="TPR"/>
    <property type="match status" value="1"/>
</dbReference>
<dbReference type="PANTHER" id="PTHR12558">
    <property type="entry name" value="CELL DIVISION CYCLE 16,23,27"/>
    <property type="match status" value="1"/>
</dbReference>
<dbReference type="AlphaFoldDB" id="L2GIM0"/>
<dbReference type="SUPFAM" id="SSF48452">
    <property type="entry name" value="TPR-like"/>
    <property type="match status" value="1"/>
</dbReference>
<feature type="non-terminal residue" evidence="4">
    <location>
        <position position="190"/>
    </location>
</feature>
<feature type="repeat" description="TPR" evidence="3">
    <location>
        <begin position="151"/>
        <end position="184"/>
    </location>
</feature>
<reference evidence="5" key="1">
    <citation type="submission" date="2011-05" db="EMBL/GenBank/DDBJ databases">
        <title>The genome sequence of Vittaforma corneae strain ATCC 50505.</title>
        <authorList>
            <consortium name="The Broad Institute Genome Sequencing Platform"/>
            <person name="Cuomo C."/>
            <person name="Didier E."/>
            <person name="Bowers L."/>
            <person name="Young S.K."/>
            <person name="Zeng Q."/>
            <person name="Gargeya S."/>
            <person name="Fitzgerald M."/>
            <person name="Haas B."/>
            <person name="Abouelleil A."/>
            <person name="Alvarado L."/>
            <person name="Arachchi H.M."/>
            <person name="Berlin A."/>
            <person name="Chapman S.B."/>
            <person name="Gearin G."/>
            <person name="Goldberg J."/>
            <person name="Griggs A."/>
            <person name="Gujja S."/>
            <person name="Hansen M."/>
            <person name="Heiman D."/>
            <person name="Howarth C."/>
            <person name="Larimer J."/>
            <person name="Lui A."/>
            <person name="MacDonald P.J.P."/>
            <person name="McCowen C."/>
            <person name="Montmayeur A."/>
            <person name="Murphy C."/>
            <person name="Neiman D."/>
            <person name="Pearson M."/>
            <person name="Priest M."/>
            <person name="Roberts A."/>
            <person name="Saif S."/>
            <person name="Shea T."/>
            <person name="Sisk P."/>
            <person name="Stolte C."/>
            <person name="Sykes S."/>
            <person name="Wortman J."/>
            <person name="Nusbaum C."/>
            <person name="Birren B."/>
        </authorList>
    </citation>
    <scope>NUCLEOTIDE SEQUENCE [LARGE SCALE GENOMIC DNA]</scope>
    <source>
        <strain evidence="5">ATCC 50505</strain>
    </source>
</reference>
<keyword evidence="5" id="KW-1185">Reference proteome</keyword>
<protein>
    <submittedName>
        <fullName evidence="4">Uncharacterized protein</fullName>
    </submittedName>
</protein>
<comment type="similarity">
    <text evidence="2">Belongs to the APC3/CDC27 family.</text>
</comment>
<sequence>FPKAKFYFSSTPGIGSYFLSKMASMYCRLASSKVGLQVFEFLREKDPSFVLEMDVYSTSLWINKDTNLLGLLAKDLISTAPNHYITWSVIGNYYSLNGMPKESTTCLMKSLSILENPFAYSLLGFEFNIRSQYLEAQNYFKSSLCMLENNDKANFGLGVAYSETSKRAAAEAYFKKALAINPSNLNMKAF</sequence>
<dbReference type="GO" id="GO:0051301">
    <property type="term" value="P:cell division"/>
    <property type="evidence" value="ECO:0007669"/>
    <property type="project" value="TreeGrafter"/>
</dbReference>
<dbReference type="InterPro" id="IPR019734">
    <property type="entry name" value="TPR_rpt"/>
</dbReference>
<evidence type="ECO:0000313" key="5">
    <source>
        <dbReference type="Proteomes" id="UP000011082"/>
    </source>
</evidence>
<dbReference type="OMA" id="NDAYHIK"/>
<dbReference type="Gene3D" id="1.25.40.10">
    <property type="entry name" value="Tetratricopeptide repeat domain"/>
    <property type="match status" value="2"/>
</dbReference>
<feature type="non-terminal residue" evidence="4">
    <location>
        <position position="1"/>
    </location>
</feature>
<dbReference type="GO" id="GO:0005680">
    <property type="term" value="C:anaphase-promoting complex"/>
    <property type="evidence" value="ECO:0007669"/>
    <property type="project" value="UniProtKB-ARBA"/>
</dbReference>
<dbReference type="SMART" id="SM00028">
    <property type="entry name" value="TPR"/>
    <property type="match status" value="2"/>
</dbReference>
<dbReference type="InterPro" id="IPR011990">
    <property type="entry name" value="TPR-like_helical_dom_sf"/>
</dbReference>
<dbReference type="RefSeq" id="XP_007605675.1">
    <property type="nucleotide sequence ID" value="XM_007605613.1"/>
</dbReference>
<keyword evidence="1 3" id="KW-0802">TPR repeat</keyword>
<dbReference type="PANTHER" id="PTHR12558:SF13">
    <property type="entry name" value="CELL DIVISION CYCLE PROTEIN 27 HOMOLOG"/>
    <property type="match status" value="1"/>
</dbReference>
<dbReference type="InParanoid" id="L2GIM0"/>